<gene>
    <name evidence="2" type="ORF">J2TS6_28900</name>
</gene>
<dbReference type="EMBL" id="BORQ01000003">
    <property type="protein sequence ID" value="GIO31749.1"/>
    <property type="molecule type" value="Genomic_DNA"/>
</dbReference>
<keyword evidence="1" id="KW-0812">Transmembrane</keyword>
<dbReference type="AlphaFoldDB" id="A0A920CCA2"/>
<accession>A0A920CCA2</accession>
<keyword evidence="1" id="KW-0472">Membrane</keyword>
<reference evidence="2" key="1">
    <citation type="submission" date="2021-03" db="EMBL/GenBank/DDBJ databases">
        <title>Antimicrobial resistance genes in bacteria isolated from Japanese honey, and their potential for conferring macrolide and lincosamide resistance in the American foulbrood pathogen Paenibacillus larvae.</title>
        <authorList>
            <person name="Okamoto M."/>
            <person name="Kumagai M."/>
            <person name="Kanamori H."/>
            <person name="Takamatsu D."/>
        </authorList>
    </citation>
    <scope>NUCLEOTIDE SEQUENCE</scope>
    <source>
        <strain evidence="2">J2TS6</strain>
    </source>
</reference>
<feature type="transmembrane region" description="Helical" evidence="1">
    <location>
        <begin position="12"/>
        <end position="41"/>
    </location>
</feature>
<sequence>MYFIIGIILSVLIYFVLTILFGGIGGLIFLLILTGIIGYLYGEIQKLNERLQKIEKLNGIDDSEDFHVSDEEIEKELEQYADSGENKNE</sequence>
<keyword evidence="1" id="KW-1133">Transmembrane helix</keyword>
<evidence type="ECO:0000313" key="3">
    <source>
        <dbReference type="Proteomes" id="UP000679779"/>
    </source>
</evidence>
<protein>
    <submittedName>
        <fullName evidence="2">Uncharacterized protein</fullName>
    </submittedName>
</protein>
<evidence type="ECO:0000256" key="1">
    <source>
        <dbReference type="SAM" id="Phobius"/>
    </source>
</evidence>
<keyword evidence="3" id="KW-1185">Reference proteome</keyword>
<dbReference type="RefSeq" id="WP_160042649.1">
    <property type="nucleotide sequence ID" value="NZ_BORQ01000003.1"/>
</dbReference>
<dbReference type="Proteomes" id="UP000679779">
    <property type="component" value="Unassembled WGS sequence"/>
</dbReference>
<evidence type="ECO:0000313" key="2">
    <source>
        <dbReference type="EMBL" id="GIO31749.1"/>
    </source>
</evidence>
<name>A0A920CCA2_9BACL</name>
<comment type="caution">
    <text evidence="2">The sequence shown here is derived from an EMBL/GenBank/DDBJ whole genome shotgun (WGS) entry which is preliminary data.</text>
</comment>
<proteinExistence type="predicted"/>
<organism evidence="2 3">
    <name type="scientific">Paenibacillus albilobatus</name>
    <dbReference type="NCBI Taxonomy" id="2716884"/>
    <lineage>
        <taxon>Bacteria</taxon>
        <taxon>Bacillati</taxon>
        <taxon>Bacillota</taxon>
        <taxon>Bacilli</taxon>
        <taxon>Bacillales</taxon>
        <taxon>Paenibacillaceae</taxon>
        <taxon>Paenibacillus</taxon>
    </lineage>
</organism>